<evidence type="ECO:0000313" key="2">
    <source>
        <dbReference type="Proteomes" id="UP001642406"/>
    </source>
</evidence>
<comment type="caution">
    <text evidence="1">The sequence shown here is derived from an EMBL/GenBank/DDBJ whole genome shotgun (WGS) entry which is preliminary data.</text>
</comment>
<organism evidence="1 2">
    <name type="scientific">Sporothrix bragantina</name>
    <dbReference type="NCBI Taxonomy" id="671064"/>
    <lineage>
        <taxon>Eukaryota</taxon>
        <taxon>Fungi</taxon>
        <taxon>Dikarya</taxon>
        <taxon>Ascomycota</taxon>
        <taxon>Pezizomycotina</taxon>
        <taxon>Sordariomycetes</taxon>
        <taxon>Sordariomycetidae</taxon>
        <taxon>Ophiostomatales</taxon>
        <taxon>Ophiostomataceae</taxon>
        <taxon>Sporothrix</taxon>
    </lineage>
</organism>
<sequence length="239" mass="25928">MSTSNAGSGALSASFLASVLGIGPRASTKLQGDRALTMLVSRLDTQEWYPSNIELQTLIDLPSVSQFLRYLRSFHSKELFVITGVKVAYGSYAERKNARATEARLDLKLDPGVAGGVSDVIELGLQTRLKRESTTTVSWEAGADAKEDPGFVFAYKVQRVKVKTKVKTENGDGMIVTSNKEYIRGALYGNFIPTAGDPERFEIDAEDKVDTGCAEEDTEATGVLFKAGDGSEDIWVVSQ</sequence>
<gene>
    <name evidence="1" type="ORF">SBRCBS47491_010036</name>
</gene>
<accession>A0ABP0D2G4</accession>
<name>A0ABP0D2G4_9PEZI</name>
<reference evidence="1 2" key="1">
    <citation type="submission" date="2024-01" db="EMBL/GenBank/DDBJ databases">
        <authorList>
            <person name="Allen C."/>
            <person name="Tagirdzhanova G."/>
        </authorList>
    </citation>
    <scope>NUCLEOTIDE SEQUENCE [LARGE SCALE GENOMIC DNA]</scope>
</reference>
<proteinExistence type="predicted"/>
<evidence type="ECO:0000313" key="1">
    <source>
        <dbReference type="EMBL" id="CAK7237599.1"/>
    </source>
</evidence>
<protein>
    <submittedName>
        <fullName evidence="1">Uncharacterized protein</fullName>
    </submittedName>
</protein>
<dbReference type="Proteomes" id="UP001642406">
    <property type="component" value="Unassembled WGS sequence"/>
</dbReference>
<keyword evidence="2" id="KW-1185">Reference proteome</keyword>
<dbReference type="EMBL" id="CAWUHC010000194">
    <property type="protein sequence ID" value="CAK7237599.1"/>
    <property type="molecule type" value="Genomic_DNA"/>
</dbReference>